<dbReference type="Gene3D" id="2.60.40.2970">
    <property type="match status" value="1"/>
</dbReference>
<reference evidence="3 4" key="1">
    <citation type="journal article" date="2014" name="BMC Genomics">
        <title>Genome sequencing of four Aureobasidium pullulans varieties: biotechnological potential, stress tolerance, and description of new species.</title>
        <authorList>
            <person name="Gostin Ar C."/>
            <person name="Ohm R.A."/>
            <person name="Kogej T."/>
            <person name="Sonjak S."/>
            <person name="Turk M."/>
            <person name="Zajc J."/>
            <person name="Zalar P."/>
            <person name="Grube M."/>
            <person name="Sun H."/>
            <person name="Han J."/>
            <person name="Sharma A."/>
            <person name="Chiniquy J."/>
            <person name="Ngan C.Y."/>
            <person name="Lipzen A."/>
            <person name="Barry K."/>
            <person name="Grigoriev I.V."/>
            <person name="Gunde-Cimerman N."/>
        </authorList>
    </citation>
    <scope>NUCLEOTIDE SEQUENCE [LARGE SCALE GENOMIC DNA]</scope>
    <source>
        <strain evidence="3 4">EXF-150</strain>
    </source>
</reference>
<accession>A0A074XQW0</accession>
<evidence type="ECO:0000256" key="2">
    <source>
        <dbReference type="SAM" id="SignalP"/>
    </source>
</evidence>
<organism evidence="3 4">
    <name type="scientific">Aureobasidium pullulans EXF-150</name>
    <dbReference type="NCBI Taxonomy" id="1043002"/>
    <lineage>
        <taxon>Eukaryota</taxon>
        <taxon>Fungi</taxon>
        <taxon>Dikarya</taxon>
        <taxon>Ascomycota</taxon>
        <taxon>Pezizomycotina</taxon>
        <taxon>Dothideomycetes</taxon>
        <taxon>Dothideomycetidae</taxon>
        <taxon>Dothideales</taxon>
        <taxon>Saccotheciaceae</taxon>
        <taxon>Aureobasidium</taxon>
    </lineage>
</organism>
<keyword evidence="2" id="KW-0732">Signal</keyword>
<evidence type="ECO:0000313" key="3">
    <source>
        <dbReference type="EMBL" id="KEQ87885.1"/>
    </source>
</evidence>
<proteinExistence type="predicted"/>
<dbReference type="RefSeq" id="XP_029764072.1">
    <property type="nucleotide sequence ID" value="XM_029904886.1"/>
</dbReference>
<feature type="compositionally biased region" description="Basic and acidic residues" evidence="1">
    <location>
        <begin position="172"/>
        <end position="194"/>
    </location>
</feature>
<protein>
    <recommendedName>
        <fullName evidence="5">Secreted protein</fullName>
    </recommendedName>
</protein>
<evidence type="ECO:0000313" key="4">
    <source>
        <dbReference type="Proteomes" id="UP000030706"/>
    </source>
</evidence>
<name>A0A074XQW0_AURPU</name>
<dbReference type="Proteomes" id="UP000030706">
    <property type="component" value="Unassembled WGS sequence"/>
</dbReference>
<evidence type="ECO:0000256" key="1">
    <source>
        <dbReference type="SAM" id="MobiDB-lite"/>
    </source>
</evidence>
<gene>
    <name evidence="3" type="ORF">M438DRAFT_343007</name>
</gene>
<dbReference type="OrthoDB" id="4664297at2759"/>
<dbReference type="GeneID" id="40747192"/>
<dbReference type="AlphaFoldDB" id="A0A074XQW0"/>
<sequence length="194" mass="21007">MAARTVIVFLLCSISLLLVAHSFGALTSYSNMAPSSAHEQGSTQDLKIRISSDSSSSVLKVTLENKSSTQTYSVLTWDTPLDPQAMNLGALTLEDVESGDAIPGPGMKINRQMPPPRDAVVEVRPQSTTTRDVNLGLPWIPSDGKVYRIQTQGSWKAVWAKPAAQISDEDLEKMAGDSHLSKDIHSESAEIKLE</sequence>
<dbReference type="EMBL" id="KL584976">
    <property type="protein sequence ID" value="KEQ87885.1"/>
    <property type="molecule type" value="Genomic_DNA"/>
</dbReference>
<feature type="chain" id="PRO_5001702626" description="Secreted protein" evidence="2">
    <location>
        <begin position="25"/>
        <end position="194"/>
    </location>
</feature>
<feature type="region of interest" description="Disordered" evidence="1">
    <location>
        <begin position="170"/>
        <end position="194"/>
    </location>
</feature>
<feature type="signal peptide" evidence="2">
    <location>
        <begin position="1"/>
        <end position="24"/>
    </location>
</feature>
<evidence type="ECO:0008006" key="5">
    <source>
        <dbReference type="Google" id="ProtNLM"/>
    </source>
</evidence>
<dbReference type="HOGENOM" id="CLU_095070_2_1_1"/>
<keyword evidence="4" id="KW-1185">Reference proteome</keyword>